<protein>
    <submittedName>
        <fullName evidence="2">CYTH domain protein</fullName>
    </submittedName>
</protein>
<dbReference type="CDD" id="cd07890">
    <property type="entry name" value="CYTH-like_AC_IV-like"/>
    <property type="match status" value="1"/>
</dbReference>
<accession>A0A5C6FBS0</accession>
<gene>
    <name evidence="2" type="ORF">Poly51_29700</name>
</gene>
<evidence type="ECO:0000313" key="3">
    <source>
        <dbReference type="Proteomes" id="UP000318288"/>
    </source>
</evidence>
<organism evidence="2 3">
    <name type="scientific">Rubripirellula tenax</name>
    <dbReference type="NCBI Taxonomy" id="2528015"/>
    <lineage>
        <taxon>Bacteria</taxon>
        <taxon>Pseudomonadati</taxon>
        <taxon>Planctomycetota</taxon>
        <taxon>Planctomycetia</taxon>
        <taxon>Pirellulales</taxon>
        <taxon>Pirellulaceae</taxon>
        <taxon>Rubripirellula</taxon>
    </lineage>
</organism>
<dbReference type="EMBL" id="SJPW01000003">
    <property type="protein sequence ID" value="TWU57049.1"/>
    <property type="molecule type" value="Genomic_DNA"/>
</dbReference>
<dbReference type="InterPro" id="IPR033469">
    <property type="entry name" value="CYTH-like_dom_sf"/>
</dbReference>
<sequence length="209" mass="23305">MGHESTDGQALKPIHGVCAVFEVEQKFHIDDREGLIGRLNDLGWRLASTQQHRDTYYNHPSRDFGETREALRVRRVDGVPMVTYKGVKLPGAVKARRELEWRLDPGDIDGSNMEELLVLLGFRSVATVCKVRLSFDPPATDTHSADLAGIVVVVDHVDEVGHFAEIEVVAADENGVEEARNRVETLGNTLGLHQTEPRSYLRMLLEVNG</sequence>
<dbReference type="NCBIfam" id="TIGR00318">
    <property type="entry name" value="cyaB"/>
    <property type="match status" value="1"/>
</dbReference>
<dbReference type="SUPFAM" id="SSF55154">
    <property type="entry name" value="CYTH-like phosphatases"/>
    <property type="match status" value="1"/>
</dbReference>
<evidence type="ECO:0000259" key="1">
    <source>
        <dbReference type="PROSITE" id="PS51707"/>
    </source>
</evidence>
<dbReference type="PROSITE" id="PS51707">
    <property type="entry name" value="CYTH"/>
    <property type="match status" value="1"/>
</dbReference>
<dbReference type="Gene3D" id="2.40.320.10">
    <property type="entry name" value="Hypothetical Protein Pfu-838710-001"/>
    <property type="match status" value="1"/>
</dbReference>
<dbReference type="InterPro" id="IPR008173">
    <property type="entry name" value="Adenylyl_cyclase_CyaB"/>
</dbReference>
<name>A0A5C6FBS0_9BACT</name>
<reference evidence="2 3" key="1">
    <citation type="submission" date="2019-02" db="EMBL/GenBank/DDBJ databases">
        <title>Deep-cultivation of Planctomycetes and their phenomic and genomic characterization uncovers novel biology.</title>
        <authorList>
            <person name="Wiegand S."/>
            <person name="Jogler M."/>
            <person name="Boedeker C."/>
            <person name="Pinto D."/>
            <person name="Vollmers J."/>
            <person name="Rivas-Marin E."/>
            <person name="Kohn T."/>
            <person name="Peeters S.H."/>
            <person name="Heuer A."/>
            <person name="Rast P."/>
            <person name="Oberbeckmann S."/>
            <person name="Bunk B."/>
            <person name="Jeske O."/>
            <person name="Meyerdierks A."/>
            <person name="Storesund J.E."/>
            <person name="Kallscheuer N."/>
            <person name="Luecker S."/>
            <person name="Lage O.M."/>
            <person name="Pohl T."/>
            <person name="Merkel B.J."/>
            <person name="Hornburger P."/>
            <person name="Mueller R.-W."/>
            <person name="Bruemmer F."/>
            <person name="Labrenz M."/>
            <person name="Spormann A.M."/>
            <person name="Op Den Camp H."/>
            <person name="Overmann J."/>
            <person name="Amann R."/>
            <person name="Jetten M.S.M."/>
            <person name="Mascher T."/>
            <person name="Medema M.H."/>
            <person name="Devos D.P."/>
            <person name="Kaster A.-K."/>
            <person name="Ovreas L."/>
            <person name="Rohde M."/>
            <person name="Galperin M.Y."/>
            <person name="Jogler C."/>
        </authorList>
    </citation>
    <scope>NUCLEOTIDE SEQUENCE [LARGE SCALE GENOMIC DNA]</scope>
    <source>
        <strain evidence="2 3">Poly51</strain>
    </source>
</reference>
<dbReference type="PANTHER" id="PTHR21028">
    <property type="entry name" value="SI:CH211-156B7.4"/>
    <property type="match status" value="1"/>
</dbReference>
<dbReference type="InterPro" id="IPR023577">
    <property type="entry name" value="CYTH_domain"/>
</dbReference>
<proteinExistence type="predicted"/>
<evidence type="ECO:0000313" key="2">
    <source>
        <dbReference type="EMBL" id="TWU57049.1"/>
    </source>
</evidence>
<dbReference type="PANTHER" id="PTHR21028:SF2">
    <property type="entry name" value="CYTH DOMAIN-CONTAINING PROTEIN"/>
    <property type="match status" value="1"/>
</dbReference>
<comment type="caution">
    <text evidence="2">The sequence shown here is derived from an EMBL/GenBank/DDBJ whole genome shotgun (WGS) entry which is preliminary data.</text>
</comment>
<feature type="domain" description="CYTH" evidence="1">
    <location>
        <begin position="20"/>
        <end position="206"/>
    </location>
</feature>
<dbReference type="Pfam" id="PF01928">
    <property type="entry name" value="CYTH"/>
    <property type="match status" value="1"/>
</dbReference>
<dbReference type="Proteomes" id="UP000318288">
    <property type="component" value="Unassembled WGS sequence"/>
</dbReference>
<dbReference type="SMART" id="SM01118">
    <property type="entry name" value="CYTH"/>
    <property type="match status" value="1"/>
</dbReference>
<dbReference type="AlphaFoldDB" id="A0A5C6FBS0"/>
<keyword evidence="3" id="KW-1185">Reference proteome</keyword>